<dbReference type="AlphaFoldDB" id="A0A133UAA7"/>
<gene>
    <name evidence="5" type="ORF">AKJ64_04930</name>
</gene>
<evidence type="ECO:0000256" key="2">
    <source>
        <dbReference type="ARBA" id="ARBA00022576"/>
    </source>
</evidence>
<dbReference type="InterPro" id="IPR015424">
    <property type="entry name" value="PyrdxlP-dep_Trfase"/>
</dbReference>
<organism evidence="5 6">
    <name type="scientific">candidate division MSBL1 archaeon SCGC-AAA259E17</name>
    <dbReference type="NCBI Taxonomy" id="1698263"/>
    <lineage>
        <taxon>Archaea</taxon>
        <taxon>Methanobacteriati</taxon>
        <taxon>Methanobacteriota</taxon>
        <taxon>candidate division MSBL1</taxon>
    </lineage>
</organism>
<dbReference type="PANTHER" id="PTHR42832:SF3">
    <property type="entry name" value="L-GLUTAMINE--4-(METHYLSULFANYL)-2-OXOBUTANOATE AMINOTRANSFERASE"/>
    <property type="match status" value="1"/>
</dbReference>
<dbReference type="InterPro" id="IPR050881">
    <property type="entry name" value="LL-DAP_aminotransferase"/>
</dbReference>
<accession>A0A133UAA7</accession>
<dbReference type="GO" id="GO:0030170">
    <property type="term" value="F:pyridoxal phosphate binding"/>
    <property type="evidence" value="ECO:0007669"/>
    <property type="project" value="InterPro"/>
</dbReference>
<dbReference type="InterPro" id="IPR015422">
    <property type="entry name" value="PyrdxlP-dep_Trfase_small"/>
</dbReference>
<evidence type="ECO:0000256" key="1">
    <source>
        <dbReference type="ARBA" id="ARBA00001933"/>
    </source>
</evidence>
<dbReference type="Pfam" id="PF00155">
    <property type="entry name" value="Aminotran_1_2"/>
    <property type="match status" value="1"/>
</dbReference>
<dbReference type="PANTHER" id="PTHR42832">
    <property type="entry name" value="AMINO ACID AMINOTRANSFERASE"/>
    <property type="match status" value="1"/>
</dbReference>
<proteinExistence type="predicted"/>
<dbReference type="SUPFAM" id="SSF53383">
    <property type="entry name" value="PLP-dependent transferases"/>
    <property type="match status" value="1"/>
</dbReference>
<dbReference type="EMBL" id="LHXN01000122">
    <property type="protein sequence ID" value="KXA91130.1"/>
    <property type="molecule type" value="Genomic_DNA"/>
</dbReference>
<feature type="non-terminal residue" evidence="5">
    <location>
        <position position="1"/>
    </location>
</feature>
<sequence>TNLHSGQAQILQSAAIGALSDETHVEKMRKLYRKKRETLIPALREANFPKVYSEGTFYLWAKTPENFSSVSAVKKLLKEIGINSTPGSALAYECEDSELFLRFALVPSIEKTEEAAKRLKEEKVFE</sequence>
<reference evidence="5 6" key="1">
    <citation type="journal article" date="2016" name="Sci. Rep.">
        <title>Metabolic traits of an uncultured archaeal lineage -MSBL1- from brine pools of the Red Sea.</title>
        <authorList>
            <person name="Mwirichia R."/>
            <person name="Alam I."/>
            <person name="Rashid M."/>
            <person name="Vinu M."/>
            <person name="Ba-Alawi W."/>
            <person name="Anthony Kamau A."/>
            <person name="Kamanda Ngugi D."/>
            <person name="Goker M."/>
            <person name="Klenk H.P."/>
            <person name="Bajic V."/>
            <person name="Stingl U."/>
        </authorList>
    </citation>
    <scope>NUCLEOTIDE SEQUENCE [LARGE SCALE GENOMIC DNA]</scope>
    <source>
        <strain evidence="5">SCGC-AAA259E17</strain>
    </source>
</reference>
<evidence type="ECO:0000259" key="4">
    <source>
        <dbReference type="Pfam" id="PF00155"/>
    </source>
</evidence>
<keyword evidence="2" id="KW-0032">Aminotransferase</keyword>
<feature type="domain" description="Aminotransferase class I/classII large" evidence="4">
    <location>
        <begin position="9"/>
        <end position="119"/>
    </location>
</feature>
<name>A0A133UAA7_9EURY</name>
<comment type="caution">
    <text evidence="5">The sequence shown here is derived from an EMBL/GenBank/DDBJ whole genome shotgun (WGS) entry which is preliminary data.</text>
</comment>
<protein>
    <recommendedName>
        <fullName evidence="4">Aminotransferase class I/classII large domain-containing protein</fullName>
    </recommendedName>
</protein>
<dbReference type="Gene3D" id="3.90.1150.10">
    <property type="entry name" value="Aspartate Aminotransferase, domain 1"/>
    <property type="match status" value="1"/>
</dbReference>
<evidence type="ECO:0000313" key="6">
    <source>
        <dbReference type="Proteomes" id="UP000070373"/>
    </source>
</evidence>
<evidence type="ECO:0000256" key="3">
    <source>
        <dbReference type="ARBA" id="ARBA00022679"/>
    </source>
</evidence>
<dbReference type="GO" id="GO:0008483">
    <property type="term" value="F:transaminase activity"/>
    <property type="evidence" value="ECO:0007669"/>
    <property type="project" value="UniProtKB-KW"/>
</dbReference>
<dbReference type="InterPro" id="IPR004839">
    <property type="entry name" value="Aminotransferase_I/II_large"/>
</dbReference>
<evidence type="ECO:0000313" key="5">
    <source>
        <dbReference type="EMBL" id="KXA91130.1"/>
    </source>
</evidence>
<dbReference type="Proteomes" id="UP000070373">
    <property type="component" value="Unassembled WGS sequence"/>
</dbReference>
<comment type="cofactor">
    <cofactor evidence="1">
        <name>pyridoxal 5'-phosphate</name>
        <dbReference type="ChEBI" id="CHEBI:597326"/>
    </cofactor>
</comment>
<keyword evidence="3" id="KW-0808">Transferase</keyword>
<keyword evidence="6" id="KW-1185">Reference proteome</keyword>